<sequence length="80" mass="9444">MDNYNLDQVLKELKELSKENNKLLHDLHRNLWWGRFFGFIRWAVIIGSAVGFYYYFQPVLDGLIGSYQTIIEGVNNLSNF</sequence>
<name>A0A2H0BK91_9BACT</name>
<keyword evidence="1" id="KW-1133">Transmembrane helix</keyword>
<reference evidence="2 3" key="1">
    <citation type="submission" date="2017-09" db="EMBL/GenBank/DDBJ databases">
        <title>Depth-based differentiation of microbial function through sediment-hosted aquifers and enrichment of novel symbionts in the deep terrestrial subsurface.</title>
        <authorList>
            <person name="Probst A.J."/>
            <person name="Ladd B."/>
            <person name="Jarett J.K."/>
            <person name="Geller-Mcgrath D.E."/>
            <person name="Sieber C.M."/>
            <person name="Emerson J.B."/>
            <person name="Anantharaman K."/>
            <person name="Thomas B.C."/>
            <person name="Malmstrom R."/>
            <person name="Stieglmeier M."/>
            <person name="Klingl A."/>
            <person name="Woyke T."/>
            <person name="Ryan C.M."/>
            <person name="Banfield J.F."/>
        </authorList>
    </citation>
    <scope>NUCLEOTIDE SEQUENCE [LARGE SCALE GENOMIC DNA]</scope>
    <source>
        <strain evidence="2">CG22_combo_CG10-13_8_21_14_all_37_9</strain>
    </source>
</reference>
<feature type="transmembrane region" description="Helical" evidence="1">
    <location>
        <begin position="32"/>
        <end position="56"/>
    </location>
</feature>
<dbReference type="EMBL" id="PCSX01000032">
    <property type="protein sequence ID" value="PIP58093.1"/>
    <property type="molecule type" value="Genomic_DNA"/>
</dbReference>
<comment type="caution">
    <text evidence="2">The sequence shown here is derived from an EMBL/GenBank/DDBJ whole genome shotgun (WGS) entry which is preliminary data.</text>
</comment>
<protein>
    <submittedName>
        <fullName evidence="2">Uncharacterized protein</fullName>
    </submittedName>
</protein>
<keyword evidence="1" id="KW-0812">Transmembrane</keyword>
<organism evidence="2 3">
    <name type="scientific">Candidatus Vogelbacteria bacterium CG22_combo_CG10-13_8_21_14_all_37_9</name>
    <dbReference type="NCBI Taxonomy" id="1975046"/>
    <lineage>
        <taxon>Bacteria</taxon>
        <taxon>Candidatus Vogeliibacteriota</taxon>
    </lineage>
</organism>
<accession>A0A2H0BK91</accession>
<evidence type="ECO:0000313" key="2">
    <source>
        <dbReference type="EMBL" id="PIP58093.1"/>
    </source>
</evidence>
<proteinExistence type="predicted"/>
<evidence type="ECO:0000313" key="3">
    <source>
        <dbReference type="Proteomes" id="UP000229334"/>
    </source>
</evidence>
<keyword evidence="1" id="KW-0472">Membrane</keyword>
<dbReference type="Proteomes" id="UP000229334">
    <property type="component" value="Unassembled WGS sequence"/>
</dbReference>
<gene>
    <name evidence="2" type="ORF">COX02_02105</name>
</gene>
<dbReference type="AlphaFoldDB" id="A0A2H0BK91"/>
<evidence type="ECO:0000256" key="1">
    <source>
        <dbReference type="SAM" id="Phobius"/>
    </source>
</evidence>